<dbReference type="EMBL" id="JAUSQL010000001">
    <property type="protein sequence ID" value="MDP9831939.1"/>
    <property type="molecule type" value="Genomic_DNA"/>
</dbReference>
<keyword evidence="2 5" id="KW-0560">Oxidoreductase</keyword>
<dbReference type="PANTHER" id="PTHR11632:SF53">
    <property type="entry name" value="SUCCINATE DEHYDROGENASE FLAVOPROTEIN SUBUNIT"/>
    <property type="match status" value="1"/>
</dbReference>
<dbReference type="PANTHER" id="PTHR11632">
    <property type="entry name" value="SUCCINATE DEHYDROGENASE 2 FLAVOPROTEIN SUBUNIT"/>
    <property type="match status" value="1"/>
</dbReference>
<organism evidence="5 6">
    <name type="scientific">Trueperella abortisuis</name>
    <dbReference type="NCBI Taxonomy" id="445930"/>
    <lineage>
        <taxon>Bacteria</taxon>
        <taxon>Bacillati</taxon>
        <taxon>Actinomycetota</taxon>
        <taxon>Actinomycetes</taxon>
        <taxon>Actinomycetales</taxon>
        <taxon>Actinomycetaceae</taxon>
        <taxon>Trueperella</taxon>
    </lineage>
</organism>
<feature type="domain" description="Fumarate reductase/succinate dehydrogenase flavoprotein-like C-terminal" evidence="4">
    <location>
        <begin position="519"/>
        <end position="653"/>
    </location>
</feature>
<gene>
    <name evidence="5" type="ORF">J2S45_000618</name>
</gene>
<dbReference type="RefSeq" id="WP_296931190.1">
    <property type="nucleotide sequence ID" value="NZ_CP133407.1"/>
</dbReference>
<dbReference type="InterPro" id="IPR037099">
    <property type="entry name" value="Fum_R/Succ_DH_flav-like_C_sf"/>
</dbReference>
<sequence>MNLIQGLYREGDAIADTKAPSGPLAERWEKRKFTARLVNPANRRKLNIIMVGTGLAGGAGAASLGEMGYNVKAFFYQDSARRAHSIAAQGGINAAKDYKNDNDSTFRLFYDTIKGGDFRARESNVYRLAEVSANIIDQCVAQGVPFAREYGGLLDNRSFGGVQVSRTFYARGQTGQQLLIGAYQALMRQVKAGTVKTYNRHEMVELIVIDGRARGIIARDMVTGEIETHLADAVVLATGGYGNVFFLSTNAMGCNGTAIWRAHRKGAYFGNPCYTQIHPTCIPQHGESQSKLTLMSESLRNDGRIWVPKKAEDCKKDPRDIPEEDRDYYLERIYPSFGNLVPRDIASRQAKNMCDEGRGVGPEIGGVARGVYLDFAEAIERMGKDAVSAKYGNLFDMYQQITDENPYEVPMRIYPAVHYTMGGLWVDYDLMSTIPGLYVAGEANFSDHGANRLGASALMQGLADGYFVLPNTINDYLADGPFEKVDENHPAVVEARKNVEERVAFFTTNAGNRSVDSYHKELGHIMWEYCGMERNAEGLKKAIGMIRELRADFWKNVRVPGKAAELNQSLEKAGRVADFLELGELMCIDALHREESCGGHFRSESQTEEGEALRHDDKYAYVAAWEWTGEGNAPILHKEDLNYEFVEMKQRSYK</sequence>
<feature type="domain" description="FAD-dependent oxidoreductase 2 FAD-binding" evidence="3">
    <location>
        <begin position="48"/>
        <end position="458"/>
    </location>
</feature>
<dbReference type="NCBIfam" id="NF005749">
    <property type="entry name" value="PRK07573.1"/>
    <property type="match status" value="1"/>
</dbReference>
<evidence type="ECO:0000256" key="1">
    <source>
        <dbReference type="ARBA" id="ARBA00022630"/>
    </source>
</evidence>
<dbReference type="Proteomes" id="UP001230145">
    <property type="component" value="Unassembled WGS sequence"/>
</dbReference>
<evidence type="ECO:0000313" key="5">
    <source>
        <dbReference type="EMBL" id="MDP9831939.1"/>
    </source>
</evidence>
<evidence type="ECO:0000259" key="3">
    <source>
        <dbReference type="Pfam" id="PF00890"/>
    </source>
</evidence>
<dbReference type="SUPFAM" id="SSF46977">
    <property type="entry name" value="Succinate dehydrogenase/fumarate reductase flavoprotein C-terminal domain"/>
    <property type="match status" value="1"/>
</dbReference>
<dbReference type="Gene3D" id="3.50.50.60">
    <property type="entry name" value="FAD/NAD(P)-binding domain"/>
    <property type="match status" value="1"/>
</dbReference>
<comment type="caution">
    <text evidence="5">The sequence shown here is derived from an EMBL/GenBank/DDBJ whole genome shotgun (WGS) entry which is preliminary data.</text>
</comment>
<dbReference type="InterPro" id="IPR036188">
    <property type="entry name" value="FAD/NAD-bd_sf"/>
</dbReference>
<dbReference type="Pfam" id="PF00890">
    <property type="entry name" value="FAD_binding_2"/>
    <property type="match status" value="1"/>
</dbReference>
<dbReference type="InterPro" id="IPR030664">
    <property type="entry name" value="SdhA/FrdA/AprA"/>
</dbReference>
<keyword evidence="6" id="KW-1185">Reference proteome</keyword>
<dbReference type="Gene3D" id="3.90.700.10">
    <property type="entry name" value="Succinate dehydrogenase/fumarate reductase flavoprotein, catalytic domain"/>
    <property type="match status" value="1"/>
</dbReference>
<proteinExistence type="predicted"/>
<reference evidence="5 6" key="1">
    <citation type="submission" date="2023-07" db="EMBL/GenBank/DDBJ databases">
        <title>Sequencing the genomes of 1000 actinobacteria strains.</title>
        <authorList>
            <person name="Klenk H.-P."/>
        </authorList>
    </citation>
    <scope>NUCLEOTIDE SEQUENCE [LARGE SCALE GENOMIC DNA]</scope>
    <source>
        <strain evidence="5 6">DSM 19515</strain>
    </source>
</reference>
<evidence type="ECO:0000313" key="6">
    <source>
        <dbReference type="Proteomes" id="UP001230145"/>
    </source>
</evidence>
<dbReference type="SUPFAM" id="SSF51905">
    <property type="entry name" value="FAD/NAD(P)-binding domain"/>
    <property type="match status" value="1"/>
</dbReference>
<dbReference type="SUPFAM" id="SSF56425">
    <property type="entry name" value="Succinate dehydrogenase/fumarate reductase flavoprotein, catalytic domain"/>
    <property type="match status" value="1"/>
</dbReference>
<protein>
    <submittedName>
        <fullName evidence="5">Succinate dehydrogenase / fumarate reductase flavoprotein subunit</fullName>
        <ecNumber evidence="5">1.3.5.1</ecNumber>
    </submittedName>
</protein>
<accession>A0ABT9PGV1</accession>
<dbReference type="NCBIfam" id="TIGR01811">
    <property type="entry name" value="sdhA_Bsu"/>
    <property type="match status" value="1"/>
</dbReference>
<dbReference type="Gene3D" id="1.20.58.100">
    <property type="entry name" value="Fumarate reductase/succinate dehydrogenase flavoprotein-like, C-terminal domain"/>
    <property type="match status" value="1"/>
</dbReference>
<evidence type="ECO:0000259" key="4">
    <source>
        <dbReference type="Pfam" id="PF02910"/>
    </source>
</evidence>
<dbReference type="Pfam" id="PF02910">
    <property type="entry name" value="Succ_DH_flav_C"/>
    <property type="match status" value="1"/>
</dbReference>
<dbReference type="InterPro" id="IPR015939">
    <property type="entry name" value="Fum_Rdtase/Succ_DH_flav-like_C"/>
</dbReference>
<keyword evidence="1" id="KW-0285">Flavoprotein</keyword>
<dbReference type="InterPro" id="IPR003953">
    <property type="entry name" value="FAD-dep_OxRdtase_2_FAD-bd"/>
</dbReference>
<dbReference type="InterPro" id="IPR027477">
    <property type="entry name" value="Succ_DH/fumarate_Rdtase_cat_sf"/>
</dbReference>
<name>A0ABT9PGV1_9ACTO</name>
<dbReference type="EC" id="1.3.5.1" evidence="5"/>
<dbReference type="InterPro" id="IPR011280">
    <property type="entry name" value="Succ_DH/Fum_Rdt_flav_su"/>
</dbReference>
<dbReference type="GO" id="GO:0008177">
    <property type="term" value="F:succinate dehydrogenase (quinone) activity"/>
    <property type="evidence" value="ECO:0007669"/>
    <property type="project" value="UniProtKB-EC"/>
</dbReference>
<evidence type="ECO:0000256" key="2">
    <source>
        <dbReference type="ARBA" id="ARBA00023002"/>
    </source>
</evidence>